<dbReference type="InterPro" id="IPR029060">
    <property type="entry name" value="PIN-like_dom_sf"/>
</dbReference>
<evidence type="ECO:0000256" key="2">
    <source>
        <dbReference type="ARBA" id="ARBA00022722"/>
    </source>
</evidence>
<evidence type="ECO:0000256" key="5">
    <source>
        <dbReference type="ARBA" id="ARBA00022842"/>
    </source>
</evidence>
<keyword evidence="5" id="KW-0460">Magnesium</keyword>
<name>A0A1F2WF55_9ACTN</name>
<dbReference type="Gene3D" id="3.40.50.1010">
    <property type="entry name" value="5'-nuclease"/>
    <property type="match status" value="1"/>
</dbReference>
<dbReference type="Pfam" id="PF01850">
    <property type="entry name" value="PIN"/>
    <property type="match status" value="1"/>
</dbReference>
<evidence type="ECO:0000256" key="6">
    <source>
        <dbReference type="SAM" id="Phobius"/>
    </source>
</evidence>
<dbReference type="PANTHER" id="PTHR11603">
    <property type="entry name" value="AAA FAMILY ATPASE"/>
    <property type="match status" value="1"/>
</dbReference>
<feature type="transmembrane region" description="Helical" evidence="6">
    <location>
        <begin position="39"/>
        <end position="63"/>
    </location>
</feature>
<dbReference type="InterPro" id="IPR002716">
    <property type="entry name" value="PIN_dom"/>
</dbReference>
<evidence type="ECO:0000256" key="4">
    <source>
        <dbReference type="ARBA" id="ARBA00022801"/>
    </source>
</evidence>
<keyword evidence="6" id="KW-0812">Transmembrane</keyword>
<dbReference type="Proteomes" id="UP000177876">
    <property type="component" value="Unassembled WGS sequence"/>
</dbReference>
<dbReference type="CDD" id="cd09877">
    <property type="entry name" value="PIN_YacL-like"/>
    <property type="match status" value="1"/>
</dbReference>
<reference evidence="8 9" key="1">
    <citation type="journal article" date="2016" name="Nat. Commun.">
        <title>Thousands of microbial genomes shed light on interconnected biogeochemical processes in an aquifer system.</title>
        <authorList>
            <person name="Anantharaman K."/>
            <person name="Brown C.T."/>
            <person name="Hug L.A."/>
            <person name="Sharon I."/>
            <person name="Castelle C.J."/>
            <person name="Probst A.J."/>
            <person name="Thomas B.C."/>
            <person name="Singh A."/>
            <person name="Wilkins M.J."/>
            <person name="Karaoz U."/>
            <person name="Brodie E.L."/>
            <person name="Williams K.H."/>
            <person name="Hubbard S.S."/>
            <person name="Banfield J.F."/>
        </authorList>
    </citation>
    <scope>NUCLEOTIDE SEQUENCE [LARGE SCALE GENOMIC DNA]</scope>
</reference>
<evidence type="ECO:0000313" key="9">
    <source>
        <dbReference type="Proteomes" id="UP000177876"/>
    </source>
</evidence>
<feature type="domain" description="TRAM" evidence="7">
    <location>
        <begin position="288"/>
        <end position="349"/>
    </location>
</feature>
<dbReference type="GO" id="GO:0004518">
    <property type="term" value="F:nuclease activity"/>
    <property type="evidence" value="ECO:0007669"/>
    <property type="project" value="UniProtKB-KW"/>
</dbReference>
<feature type="transmembrane region" description="Helical" evidence="6">
    <location>
        <begin position="111"/>
        <end position="130"/>
    </location>
</feature>
<dbReference type="SMART" id="SM00670">
    <property type="entry name" value="PINc"/>
    <property type="match status" value="1"/>
</dbReference>
<protein>
    <recommendedName>
        <fullName evidence="7">TRAM domain-containing protein</fullName>
    </recommendedName>
</protein>
<dbReference type="InterPro" id="IPR052041">
    <property type="entry name" value="Nucleic_acid_metab_PIN/TRAM"/>
</dbReference>
<sequence length="355" mass="39033">MVVLVVRLIFMTVGGIGGYELGHLLRNNYLASYDPIYHLIGFIVSILVCVGLGFVLGGASGRYLAKLLNRFEHSIQDIPGTDLLLGAFGIIAGFLIAFLPSVILFRSYPGWLFALVLYAICGVLGYIVAVQKRDDILNFLRPSRIREADAEIDEKISVPSRILDTSVIIDGRITDICYSGFLEGELIVPRFVLMELQKIADSEDPLKRNRGRRGLDVLNALQRQDRVEVRIEEHDFPEIPAVDSKLVALGKALNVPVMTNDFNLNKIAELQGVRVLNINELSNSLKPVVLPGESLIINVIKDGKEAGQGIGYLDDGTMVVVEGGKKSIGREVETMVTSILQTPAGRMIFATLKEK</sequence>
<dbReference type="Pfam" id="PF01938">
    <property type="entry name" value="TRAM"/>
    <property type="match status" value="1"/>
</dbReference>
<evidence type="ECO:0000256" key="1">
    <source>
        <dbReference type="ARBA" id="ARBA00001946"/>
    </source>
</evidence>
<keyword evidence="4" id="KW-0378">Hydrolase</keyword>
<dbReference type="PANTHER" id="PTHR11603:SF147">
    <property type="entry name" value="MEMBRANE PROTEIN"/>
    <property type="match status" value="1"/>
</dbReference>
<keyword evidence="3" id="KW-0479">Metal-binding</keyword>
<evidence type="ECO:0000259" key="7">
    <source>
        <dbReference type="PROSITE" id="PS50926"/>
    </source>
</evidence>
<dbReference type="STRING" id="1797197.A2Y75_09170"/>
<feature type="transmembrane region" description="Helical" evidence="6">
    <location>
        <begin position="83"/>
        <end position="105"/>
    </location>
</feature>
<evidence type="ECO:0000313" key="8">
    <source>
        <dbReference type="EMBL" id="OFW55483.1"/>
    </source>
</evidence>
<dbReference type="InterPro" id="IPR002792">
    <property type="entry name" value="TRAM_dom"/>
</dbReference>
<proteinExistence type="predicted"/>
<dbReference type="GO" id="GO:0046872">
    <property type="term" value="F:metal ion binding"/>
    <property type="evidence" value="ECO:0007669"/>
    <property type="project" value="UniProtKB-KW"/>
</dbReference>
<dbReference type="SUPFAM" id="SSF88723">
    <property type="entry name" value="PIN domain-like"/>
    <property type="match status" value="1"/>
</dbReference>
<dbReference type="AlphaFoldDB" id="A0A1F2WF55"/>
<keyword evidence="6" id="KW-0472">Membrane</keyword>
<comment type="cofactor">
    <cofactor evidence="1">
        <name>Mg(2+)</name>
        <dbReference type="ChEBI" id="CHEBI:18420"/>
    </cofactor>
</comment>
<gene>
    <name evidence="8" type="ORF">A2Y75_09170</name>
</gene>
<comment type="caution">
    <text evidence="8">The sequence shown here is derived from an EMBL/GenBank/DDBJ whole genome shotgun (WGS) entry which is preliminary data.</text>
</comment>
<dbReference type="GO" id="GO:0016787">
    <property type="term" value="F:hydrolase activity"/>
    <property type="evidence" value="ECO:0007669"/>
    <property type="project" value="UniProtKB-KW"/>
</dbReference>
<evidence type="ECO:0000256" key="3">
    <source>
        <dbReference type="ARBA" id="ARBA00022723"/>
    </source>
</evidence>
<organism evidence="8 9">
    <name type="scientific">Candidatus Solincola sediminis</name>
    <dbReference type="NCBI Taxonomy" id="1797199"/>
    <lineage>
        <taxon>Bacteria</taxon>
        <taxon>Bacillati</taxon>
        <taxon>Actinomycetota</taxon>
        <taxon>Candidatus Geothermincolia</taxon>
        <taxon>Candidatus Geothermincolales</taxon>
        <taxon>Candidatus Geothermincolaceae</taxon>
        <taxon>Candidatus Solincola</taxon>
    </lineage>
</organism>
<keyword evidence="2" id="KW-0540">Nuclease</keyword>
<accession>A0A1F2WF55</accession>
<keyword evidence="6" id="KW-1133">Transmembrane helix</keyword>
<dbReference type="PROSITE" id="PS50926">
    <property type="entry name" value="TRAM"/>
    <property type="match status" value="1"/>
</dbReference>
<dbReference type="EMBL" id="MELK01000053">
    <property type="protein sequence ID" value="OFW55483.1"/>
    <property type="molecule type" value="Genomic_DNA"/>
</dbReference>